<proteinExistence type="predicted"/>
<gene>
    <name evidence="1" type="ORF">WN985_32945</name>
</gene>
<name>A0ABZ3C0L1_BURPY</name>
<keyword evidence="1" id="KW-0614">Plasmid</keyword>
<geneLocation type="plasmid" evidence="1 2">
    <name>unnamed</name>
</geneLocation>
<dbReference type="EMBL" id="CP150851">
    <property type="protein sequence ID" value="WZW59173.1"/>
    <property type="molecule type" value="Genomic_DNA"/>
</dbReference>
<evidence type="ECO:0000313" key="1">
    <source>
        <dbReference type="EMBL" id="WZW59173.1"/>
    </source>
</evidence>
<dbReference type="RefSeq" id="WP_342312389.1">
    <property type="nucleotide sequence ID" value="NZ_CP150851.1"/>
</dbReference>
<keyword evidence="2" id="KW-1185">Reference proteome</keyword>
<protein>
    <recommendedName>
        <fullName evidence="3">ApeA N-terminal domain-containing protein</fullName>
    </recommendedName>
</protein>
<accession>A0ABZ3C0L1</accession>
<dbReference type="Proteomes" id="UP001484179">
    <property type="component" value="Plasmid unnamed"/>
</dbReference>
<sequence length="285" mass="31961">MVRQLDSDDFRARRKVLESGDFASTDGEPDPPPSDLISEEAWDGIMTLPDDVAIRTTSHLGEWVALLYDLWGGWVESFPRRSIIMDAMLDCADDFSAALFNLVHGYYKQAIGALRNALETTVLACECSLSGSADTWHAWQSGKEIAFRKTLPKLAATAKFTELEARVRLLTGGGLFPEAENKDGIAWVRNLYQRLSNFSHARGDSTNGVLWQSNGPVYSEQGMRTSCHLYLETYALLVLLLKVTWRRFRVPGASRHLFTPSSLQVFCPEPFPRVCEAYAMAIDRM</sequence>
<evidence type="ECO:0008006" key="3">
    <source>
        <dbReference type="Google" id="ProtNLM"/>
    </source>
</evidence>
<organism evidence="1 2">
    <name type="scientific">Burkholderia pyrrocinia</name>
    <name type="common">Pseudomonas pyrrocinia</name>
    <dbReference type="NCBI Taxonomy" id="60550"/>
    <lineage>
        <taxon>Bacteria</taxon>
        <taxon>Pseudomonadati</taxon>
        <taxon>Pseudomonadota</taxon>
        <taxon>Betaproteobacteria</taxon>
        <taxon>Burkholderiales</taxon>
        <taxon>Burkholderiaceae</taxon>
        <taxon>Burkholderia</taxon>
        <taxon>Burkholderia cepacia complex</taxon>
    </lineage>
</organism>
<evidence type="ECO:0000313" key="2">
    <source>
        <dbReference type="Proteomes" id="UP001484179"/>
    </source>
</evidence>
<reference evidence="1 2" key="1">
    <citation type="submission" date="2024-04" db="EMBL/GenBank/DDBJ databases">
        <title>Biological Control Activity of Plant Growth Promoting Rhizobacteria Burkholderia pyrrocinia BX1 against Tobacco black shank Introduction Tobacco black shank (TBS) caused by the oomycete Phytophthora. nicotianae (P. nicotianae) has become a destructive soil.</title>
        <authorList>
            <person name="Liu X."/>
            <person name="Shu C."/>
        </authorList>
    </citation>
    <scope>NUCLEOTIDE SEQUENCE [LARGE SCALE GENOMIC DNA]</scope>
    <source>
        <strain evidence="1 2">BX1</strain>
        <plasmid evidence="1 2">unnamed</plasmid>
    </source>
</reference>